<dbReference type="Gene3D" id="3.40.50.150">
    <property type="entry name" value="Vaccinia Virus protein VP39"/>
    <property type="match status" value="1"/>
</dbReference>
<evidence type="ECO:0000256" key="3">
    <source>
        <dbReference type="ARBA" id="ARBA00022691"/>
    </source>
</evidence>
<evidence type="ECO:0008006" key="7">
    <source>
        <dbReference type="Google" id="ProtNLM"/>
    </source>
</evidence>
<dbReference type="OMA" id="GGSPRWK"/>
<evidence type="ECO:0000256" key="1">
    <source>
        <dbReference type="ARBA" id="ARBA00022603"/>
    </source>
</evidence>
<dbReference type="GO" id="GO:0008119">
    <property type="term" value="F:thiopurine S-methyltransferase activity"/>
    <property type="evidence" value="ECO:0007669"/>
    <property type="project" value="TreeGrafter"/>
</dbReference>
<keyword evidence="1" id="KW-0489">Methyltransferase</keyword>
<dbReference type="AlphaFoldDB" id="K0RXD6"/>
<dbReference type="PROSITE" id="PS51585">
    <property type="entry name" value="SAM_MT_TPMT"/>
    <property type="match status" value="1"/>
</dbReference>
<accession>K0RXD6</accession>
<dbReference type="InterPro" id="IPR029063">
    <property type="entry name" value="SAM-dependent_MTases_sf"/>
</dbReference>
<evidence type="ECO:0000256" key="2">
    <source>
        <dbReference type="ARBA" id="ARBA00022679"/>
    </source>
</evidence>
<dbReference type="SUPFAM" id="SSF53335">
    <property type="entry name" value="S-adenosyl-L-methionine-dependent methyltransferases"/>
    <property type="match status" value="1"/>
</dbReference>
<comment type="caution">
    <text evidence="5">The sequence shown here is derived from an EMBL/GenBank/DDBJ whole genome shotgun (WGS) entry which is preliminary data.</text>
</comment>
<name>K0RXD6_THAOC</name>
<organism evidence="5 6">
    <name type="scientific">Thalassiosira oceanica</name>
    <name type="common">Marine diatom</name>
    <dbReference type="NCBI Taxonomy" id="159749"/>
    <lineage>
        <taxon>Eukaryota</taxon>
        <taxon>Sar</taxon>
        <taxon>Stramenopiles</taxon>
        <taxon>Ochrophyta</taxon>
        <taxon>Bacillariophyta</taxon>
        <taxon>Coscinodiscophyceae</taxon>
        <taxon>Thalassiosirophycidae</taxon>
        <taxon>Thalassiosirales</taxon>
        <taxon>Thalassiosiraceae</taxon>
        <taxon>Thalassiosira</taxon>
    </lineage>
</organism>
<dbReference type="EMBL" id="AGNL01027690">
    <property type="protein sequence ID" value="EJK57610.1"/>
    <property type="molecule type" value="Genomic_DNA"/>
</dbReference>
<dbReference type="GO" id="GO:0032259">
    <property type="term" value="P:methylation"/>
    <property type="evidence" value="ECO:0007669"/>
    <property type="project" value="UniProtKB-KW"/>
</dbReference>
<gene>
    <name evidence="5" type="ORF">THAOC_22329</name>
</gene>
<keyword evidence="2" id="KW-0808">Transferase</keyword>
<dbReference type="Proteomes" id="UP000266841">
    <property type="component" value="Unassembled WGS sequence"/>
</dbReference>
<dbReference type="Pfam" id="PF05724">
    <property type="entry name" value="TPMT"/>
    <property type="match status" value="1"/>
</dbReference>
<protein>
    <recommendedName>
        <fullName evidence="7">Class I SAM-dependent methyltransferase</fullName>
    </recommendedName>
</protein>
<evidence type="ECO:0000256" key="4">
    <source>
        <dbReference type="SAM" id="SignalP"/>
    </source>
</evidence>
<keyword evidence="4" id="KW-0732">Signal</keyword>
<feature type="chain" id="PRO_5030173024" description="Class I SAM-dependent methyltransferase" evidence="4">
    <location>
        <begin position="20"/>
        <end position="263"/>
    </location>
</feature>
<keyword evidence="3" id="KW-0949">S-adenosyl-L-methionine</keyword>
<dbReference type="PANTHER" id="PTHR10259">
    <property type="entry name" value="THIOPURINE S-METHYLTRANSFERASE"/>
    <property type="match status" value="1"/>
</dbReference>
<proteinExistence type="predicted"/>
<dbReference type="OrthoDB" id="276151at2759"/>
<dbReference type="eggNOG" id="ENOG502QYBR">
    <property type="taxonomic scope" value="Eukaryota"/>
</dbReference>
<dbReference type="PANTHER" id="PTHR10259:SF11">
    <property type="entry name" value="THIOPURINE S-METHYLTRANSFERASE"/>
    <property type="match status" value="1"/>
</dbReference>
<dbReference type="InterPro" id="IPR008854">
    <property type="entry name" value="TPMT"/>
</dbReference>
<reference evidence="5 6" key="1">
    <citation type="journal article" date="2012" name="Genome Biol.">
        <title>Genome and low-iron response of an oceanic diatom adapted to chronic iron limitation.</title>
        <authorList>
            <person name="Lommer M."/>
            <person name="Specht M."/>
            <person name="Roy A.S."/>
            <person name="Kraemer L."/>
            <person name="Andreson R."/>
            <person name="Gutowska M.A."/>
            <person name="Wolf J."/>
            <person name="Bergner S.V."/>
            <person name="Schilhabel M.B."/>
            <person name="Klostermeier U.C."/>
            <person name="Beiko R.G."/>
            <person name="Rosenstiel P."/>
            <person name="Hippler M."/>
            <person name="Laroche J."/>
        </authorList>
    </citation>
    <scope>NUCLEOTIDE SEQUENCE [LARGE SCALE GENOMIC DNA]</scope>
    <source>
        <strain evidence="5 6">CCMP1005</strain>
    </source>
</reference>
<evidence type="ECO:0000313" key="5">
    <source>
        <dbReference type="EMBL" id="EJK57610.1"/>
    </source>
</evidence>
<sequence>MPLLRRGFVIRLLLLAAQTSPFTPPIGSGKTPWEPTSSPLVLMTWRDTWRDILAGGSPRWKVDNLEYKERALQHIVEHSKRKENLNILCPLVGDDQFVFQSFMRGHSVYAIDLVPEALAEIRKQFDNQDGWRREETETGSGVRWTHPSGQVVLLEGDILQRRKELERQFDVVYDKDSFGALQKDLRSPYCERMSEWLKEDGIVYLEVKNKDTGRENGPPFHIEEQDIMSSWGASFEYIKGIGEVYPLRMAGFAQMGHLLKHVK</sequence>
<evidence type="ECO:0000313" key="6">
    <source>
        <dbReference type="Proteomes" id="UP000266841"/>
    </source>
</evidence>
<keyword evidence="6" id="KW-1185">Reference proteome</keyword>
<feature type="signal peptide" evidence="4">
    <location>
        <begin position="1"/>
        <end position="19"/>
    </location>
</feature>
<dbReference type="CDD" id="cd02440">
    <property type="entry name" value="AdoMet_MTases"/>
    <property type="match status" value="1"/>
</dbReference>